<evidence type="ECO:0000256" key="1">
    <source>
        <dbReference type="SAM" id="Phobius"/>
    </source>
</evidence>
<feature type="domain" description="Mce/MlaD" evidence="2">
    <location>
        <begin position="43"/>
        <end position="123"/>
    </location>
</feature>
<reference evidence="3 4" key="1">
    <citation type="journal article" date="2020" name="Microorganisms">
        <title>Simultaneous Genome Sequencing of Prosthecochloris ethylica and Desulfuromonas acetoxidans within a Syntrophic Mixture Reveals Unique Pili and Protein Interactions.</title>
        <authorList>
            <person name="Kyndt J.A."/>
            <person name="Van Beeumen J.J."/>
            <person name="Meyer T.E."/>
        </authorList>
    </citation>
    <scope>NUCLEOTIDE SEQUENCE [LARGE SCALE GENOMIC DNA]</scope>
    <source>
        <strain evidence="3 4">N3</strain>
    </source>
</reference>
<dbReference type="InterPro" id="IPR052336">
    <property type="entry name" value="MlaD_Phospholipid_Transporter"/>
</dbReference>
<protein>
    <submittedName>
        <fullName evidence="3">MCE family protein</fullName>
    </submittedName>
</protein>
<sequence>MRNPNTLKWSDLKTGIFFVIGISLAAYLGLVVGKNSSLFKSQTTINMLATDVESLAENNFVSLSGKKIGTVSSLHFVDEQDSLYVLIQMKLHNEYAGIVTKDSRGSIKSLGILGDKYIDITTGSGEPVEDGDYIQIEPAEGGIGSLTENAGKTLAQINTLLDGINSGKGPLAKLIGSEEMASELEQTVTNLQTVSRELSGFSSDLNNGNGLLQKMMNDETFANDIKTTFSTISTVASRTDSLIQKLNSEESTFGQLHSNPALYSNLNESVKALDSLLVDLKKNPDRYVQFSLF</sequence>
<keyword evidence="4" id="KW-1185">Reference proteome</keyword>
<dbReference type="Proteomes" id="UP000619838">
    <property type="component" value="Unassembled WGS sequence"/>
</dbReference>
<dbReference type="Pfam" id="PF02470">
    <property type="entry name" value="MlaD"/>
    <property type="match status" value="1"/>
</dbReference>
<evidence type="ECO:0000313" key="4">
    <source>
        <dbReference type="Proteomes" id="UP000619838"/>
    </source>
</evidence>
<dbReference type="InterPro" id="IPR003399">
    <property type="entry name" value="Mce/MlaD"/>
</dbReference>
<keyword evidence="1" id="KW-0812">Transmembrane</keyword>
<keyword evidence="1" id="KW-1133">Transmembrane helix</keyword>
<dbReference type="PANTHER" id="PTHR33371:SF4">
    <property type="entry name" value="INTERMEMBRANE PHOSPHOLIPID TRANSPORT SYSTEM BINDING PROTEIN MLAD"/>
    <property type="match status" value="1"/>
</dbReference>
<comment type="caution">
    <text evidence="3">The sequence shown here is derived from an EMBL/GenBank/DDBJ whole genome shotgun (WGS) entry which is preliminary data.</text>
</comment>
<name>A0ABR9XU89_9CHLB</name>
<evidence type="ECO:0000259" key="2">
    <source>
        <dbReference type="Pfam" id="PF02470"/>
    </source>
</evidence>
<accession>A0ABR9XU89</accession>
<dbReference type="PANTHER" id="PTHR33371">
    <property type="entry name" value="INTERMEMBRANE PHOSPHOLIPID TRANSPORT SYSTEM BINDING PROTEIN MLAD-RELATED"/>
    <property type="match status" value="1"/>
</dbReference>
<dbReference type="RefSeq" id="WP_114608839.1">
    <property type="nucleotide sequence ID" value="NZ_JABVZQ010000014.1"/>
</dbReference>
<evidence type="ECO:0000313" key="3">
    <source>
        <dbReference type="EMBL" id="MBF0637632.1"/>
    </source>
</evidence>
<proteinExistence type="predicted"/>
<feature type="transmembrane region" description="Helical" evidence="1">
    <location>
        <begin position="12"/>
        <end position="32"/>
    </location>
</feature>
<gene>
    <name evidence="3" type="ORF">INT08_10670</name>
</gene>
<organism evidence="3 4">
    <name type="scientific">Prosthecochloris ethylica</name>
    <dbReference type="NCBI Taxonomy" id="2743976"/>
    <lineage>
        <taxon>Bacteria</taxon>
        <taxon>Pseudomonadati</taxon>
        <taxon>Chlorobiota</taxon>
        <taxon>Chlorobiia</taxon>
        <taxon>Chlorobiales</taxon>
        <taxon>Chlorobiaceae</taxon>
        <taxon>Prosthecochloris</taxon>
    </lineage>
</organism>
<keyword evidence="1" id="KW-0472">Membrane</keyword>
<dbReference type="EMBL" id="JADGII010000031">
    <property type="protein sequence ID" value="MBF0637632.1"/>
    <property type="molecule type" value="Genomic_DNA"/>
</dbReference>